<dbReference type="PROSITE" id="PS51257">
    <property type="entry name" value="PROKAR_LIPOPROTEIN"/>
    <property type="match status" value="1"/>
</dbReference>
<protein>
    <submittedName>
        <fullName evidence="4">Sporulation domain protein</fullName>
    </submittedName>
</protein>
<dbReference type="eggNOG" id="COG3147">
    <property type="taxonomic scope" value="Bacteria"/>
</dbReference>
<gene>
    <name evidence="4" type="ordered locus">Mmc1_2794</name>
</gene>
<dbReference type="InterPro" id="IPR036680">
    <property type="entry name" value="SPOR-like_sf"/>
</dbReference>
<evidence type="ECO:0000313" key="4">
    <source>
        <dbReference type="EMBL" id="ABK45287.1"/>
    </source>
</evidence>
<evidence type="ECO:0000259" key="3">
    <source>
        <dbReference type="PROSITE" id="PS51724"/>
    </source>
</evidence>
<dbReference type="InterPro" id="IPR007730">
    <property type="entry name" value="SPOR-like_dom"/>
</dbReference>
<dbReference type="PROSITE" id="PS51724">
    <property type="entry name" value="SPOR"/>
    <property type="match status" value="1"/>
</dbReference>
<dbReference type="OrthoDB" id="9769023at2"/>
<name>A0LBE4_MAGMM</name>
<organism evidence="4 5">
    <name type="scientific">Magnetococcus marinus (strain ATCC BAA-1437 / JCM 17883 / MC-1)</name>
    <dbReference type="NCBI Taxonomy" id="156889"/>
    <lineage>
        <taxon>Bacteria</taxon>
        <taxon>Pseudomonadati</taxon>
        <taxon>Pseudomonadota</taxon>
        <taxon>Magnetococcia</taxon>
        <taxon>Magnetococcales</taxon>
        <taxon>Magnetococcaceae</taxon>
        <taxon>Magnetococcus</taxon>
    </lineage>
</organism>
<dbReference type="EMBL" id="CP000471">
    <property type="protein sequence ID" value="ABK45287.1"/>
    <property type="molecule type" value="Genomic_DNA"/>
</dbReference>
<evidence type="ECO:0000256" key="2">
    <source>
        <dbReference type="SAM" id="SignalP"/>
    </source>
</evidence>
<reference evidence="4 5" key="2">
    <citation type="journal article" date="2012" name="Int. J. Syst. Evol. Microbiol.">
        <title>Magnetococcus marinus gen. nov., sp. nov., a marine, magnetotactic bacterium that represents a novel lineage (Magnetococcaceae fam. nov.; Magnetococcales ord. nov.) at the base of the Alphaproteobacteria.</title>
        <authorList>
            <person name="Bazylinski D.A."/>
            <person name="Williams T.J."/>
            <person name="Lefevre C.T."/>
            <person name="Berg R.J."/>
            <person name="Zhang C.L."/>
            <person name="Bowser S.S."/>
            <person name="Dean A.J."/>
            <person name="Beveridge T.J."/>
        </authorList>
    </citation>
    <scope>NUCLEOTIDE SEQUENCE [LARGE SCALE GENOMIC DNA]</scope>
    <source>
        <strain evidence="5">ATCC BAA-1437 / JCM 17883 / MC-1</strain>
    </source>
</reference>
<feature type="chain" id="PRO_5002626045" evidence="2">
    <location>
        <begin position="27"/>
        <end position="671"/>
    </location>
</feature>
<dbReference type="KEGG" id="mgm:Mmc1_2794"/>
<feature type="signal peptide" evidence="2">
    <location>
        <begin position="1"/>
        <end position="26"/>
    </location>
</feature>
<sequence precursor="true">MKPRLTCTFFLLRCLILGVGLLSLSACVTNTALREQHATVQHAGYAAAAHVFLDEKGNVKVDAVDLHELLVVGKSLHDAGMWAKSNAVLAQAAKALTWKEDTIDTPEEALRFVGTILTNDTFGAYVGKIYEGVMLDYYMAINFVMLGDEVQARVHFNRLAERQGNAEIQLRAYTKSLKDTDTLPENKKDRELVSKSIKKSDVNFHKGLEKLPENLMAAQIRVPSGDLMNAVFRKTSSARSDKYSDKAKDAINAVQAMAPDTETRRFAETLERSFLETKDEHVFVLYEYGIGPSIDEFRVNLPLFLVNSNVLYSGVALPEFVPGQGVNPGLLVMQDKSSAELVQVTDLNRIASLEFSSSYDAKVGKEITRAILKTVAQGVLNKQIDEEASGLAGLLMKATVAVAQAALTQADTRCWSNLPNQIQMAVLKKAGVSDIVMSTKQGRQLVSVPSLPGDQLVYMRQQSSGGDLKVFSQRLPARSLSVEIDTANPLSPAEITGAASVNEIVELPSAESASIQDKIANPKQQFGKPKPVELSEDEKPDGVNASQGVIMPNTPEDSPQSPNGVKEANPELDGQDVKVPHAIYIGAYSQASVLKEMGSRIKHLGLSFYVQPIPGRSLTRLFVGPFNDRAEADVAKHTIEKSLTDTAGIKIYPVSVIKDRVNAEKMAVLSK</sequence>
<dbReference type="GO" id="GO:0042834">
    <property type="term" value="F:peptidoglycan binding"/>
    <property type="evidence" value="ECO:0007669"/>
    <property type="project" value="InterPro"/>
</dbReference>
<keyword evidence="5" id="KW-1185">Reference proteome</keyword>
<dbReference type="RefSeq" id="WP_011714369.1">
    <property type="nucleotide sequence ID" value="NC_008576.1"/>
</dbReference>
<evidence type="ECO:0000313" key="5">
    <source>
        <dbReference type="Proteomes" id="UP000002586"/>
    </source>
</evidence>
<dbReference type="STRING" id="156889.Mmc1_2794"/>
<feature type="region of interest" description="Disordered" evidence="1">
    <location>
        <begin position="517"/>
        <end position="572"/>
    </location>
</feature>
<dbReference type="Gene3D" id="3.30.70.1070">
    <property type="entry name" value="Sporulation related repeat"/>
    <property type="match status" value="1"/>
</dbReference>
<dbReference type="Proteomes" id="UP000002586">
    <property type="component" value="Chromosome"/>
</dbReference>
<keyword evidence="2" id="KW-0732">Signal</keyword>
<dbReference type="Pfam" id="PF05036">
    <property type="entry name" value="SPOR"/>
    <property type="match status" value="1"/>
</dbReference>
<dbReference type="eggNOG" id="COG3014">
    <property type="taxonomic scope" value="Bacteria"/>
</dbReference>
<accession>A0LBE4</accession>
<reference evidence="5" key="1">
    <citation type="journal article" date="2009" name="Appl. Environ. Microbiol.">
        <title>Complete genome sequence of the chemolithoautotrophic marine magnetotactic coccus strain MC-1.</title>
        <authorList>
            <person name="Schubbe S."/>
            <person name="Williams T.J."/>
            <person name="Xie G."/>
            <person name="Kiss H.E."/>
            <person name="Brettin T.S."/>
            <person name="Martinez D."/>
            <person name="Ross C.A."/>
            <person name="Schuler D."/>
            <person name="Cox B.L."/>
            <person name="Nealson K.H."/>
            <person name="Bazylinski D.A."/>
        </authorList>
    </citation>
    <scope>NUCLEOTIDE SEQUENCE [LARGE SCALE GENOMIC DNA]</scope>
    <source>
        <strain evidence="5">ATCC BAA-1437 / JCM 17883 / MC-1</strain>
    </source>
</reference>
<dbReference type="HOGENOM" id="CLU_409276_0_0_5"/>
<proteinExistence type="predicted"/>
<feature type="domain" description="SPOR" evidence="3">
    <location>
        <begin position="575"/>
        <end position="652"/>
    </location>
</feature>
<dbReference type="SUPFAM" id="SSF110997">
    <property type="entry name" value="Sporulation related repeat"/>
    <property type="match status" value="1"/>
</dbReference>
<evidence type="ECO:0000256" key="1">
    <source>
        <dbReference type="SAM" id="MobiDB-lite"/>
    </source>
</evidence>
<dbReference type="AlphaFoldDB" id="A0LBE4"/>